<keyword evidence="3" id="KW-1185">Reference proteome</keyword>
<gene>
    <name evidence="2" type="ORF">AsFPU1_2645</name>
</gene>
<feature type="coiled-coil region" evidence="1">
    <location>
        <begin position="40"/>
        <end position="67"/>
    </location>
</feature>
<evidence type="ECO:0000256" key="1">
    <source>
        <dbReference type="SAM" id="Coils"/>
    </source>
</evidence>
<comment type="caution">
    <text evidence="2">The sequence shown here is derived from an EMBL/GenBank/DDBJ whole genome shotgun (WGS) entry which is preliminary data.</text>
</comment>
<protein>
    <submittedName>
        <fullName evidence="2">Uncharacterized protein</fullName>
    </submittedName>
</protein>
<evidence type="ECO:0000313" key="3">
    <source>
        <dbReference type="Proteomes" id="UP000287247"/>
    </source>
</evidence>
<reference evidence="3" key="1">
    <citation type="submission" date="2017-05" db="EMBL/GenBank/DDBJ databases">
        <title>Physiological properties and genetic analysis related to exopolysaccharide production of fresh-water unicellular cyanobacterium Aphanothece sacrum, Suizenji Nori, that has been cultured as a food source in Japan.</title>
        <authorList>
            <person name="Kanesaki Y."/>
            <person name="Yoshikawa S."/>
            <person name="Ohki K."/>
        </authorList>
    </citation>
    <scope>NUCLEOTIDE SEQUENCE [LARGE SCALE GENOMIC DNA]</scope>
    <source>
        <strain evidence="3">FPU1</strain>
    </source>
</reference>
<dbReference type="EMBL" id="BDQK01000013">
    <property type="protein sequence ID" value="GBF81233.1"/>
    <property type="molecule type" value="Genomic_DNA"/>
</dbReference>
<proteinExistence type="predicted"/>
<sequence>MAKLPNEVQNTIFNLLQQIANQIEEASATEWTILERYGETAETISELDELQNVREKLTERYNGLNNLLLRILEIQPIPPQAMIDLLVKTIERGQITVNSAQASIIEVKKNWGL</sequence>
<dbReference type="Proteomes" id="UP000287247">
    <property type="component" value="Unassembled WGS sequence"/>
</dbReference>
<name>A0A401IIV7_APHSA</name>
<accession>A0A401IIV7</accession>
<evidence type="ECO:0000313" key="2">
    <source>
        <dbReference type="EMBL" id="GBF81233.1"/>
    </source>
</evidence>
<dbReference type="RefSeq" id="WP_227873350.1">
    <property type="nucleotide sequence ID" value="NZ_BDQK01000013.1"/>
</dbReference>
<dbReference type="AlphaFoldDB" id="A0A401IIV7"/>
<keyword evidence="1" id="KW-0175">Coiled coil</keyword>
<organism evidence="2 3">
    <name type="scientific">Aphanothece sacrum FPU1</name>
    <dbReference type="NCBI Taxonomy" id="1920663"/>
    <lineage>
        <taxon>Bacteria</taxon>
        <taxon>Bacillati</taxon>
        <taxon>Cyanobacteriota</taxon>
        <taxon>Cyanophyceae</taxon>
        <taxon>Oscillatoriophycideae</taxon>
        <taxon>Chroococcales</taxon>
        <taxon>Aphanothecaceae</taxon>
        <taxon>Aphanothece</taxon>
    </lineage>
</organism>